<name>A0AAE1B322_9GAST</name>
<evidence type="ECO:0000313" key="2">
    <source>
        <dbReference type="Proteomes" id="UP001283361"/>
    </source>
</evidence>
<keyword evidence="2" id="KW-1185">Reference proteome</keyword>
<dbReference type="Proteomes" id="UP001283361">
    <property type="component" value="Unassembled WGS sequence"/>
</dbReference>
<accession>A0AAE1B322</accession>
<protein>
    <submittedName>
        <fullName evidence="1">Uncharacterized protein</fullName>
    </submittedName>
</protein>
<sequence>MRSLTQSRWNPASYCNCSGRVTCQTTGLLCCRYYSIQPQTFHLYTLKPVISSHPESHRCIDSISQLSCHTYTEQQLDKQAPVS</sequence>
<organism evidence="1 2">
    <name type="scientific">Elysia crispata</name>
    <name type="common">lettuce slug</name>
    <dbReference type="NCBI Taxonomy" id="231223"/>
    <lineage>
        <taxon>Eukaryota</taxon>
        <taxon>Metazoa</taxon>
        <taxon>Spiralia</taxon>
        <taxon>Lophotrochozoa</taxon>
        <taxon>Mollusca</taxon>
        <taxon>Gastropoda</taxon>
        <taxon>Heterobranchia</taxon>
        <taxon>Euthyneura</taxon>
        <taxon>Panpulmonata</taxon>
        <taxon>Sacoglossa</taxon>
        <taxon>Placobranchoidea</taxon>
        <taxon>Plakobranchidae</taxon>
        <taxon>Elysia</taxon>
    </lineage>
</organism>
<gene>
    <name evidence="1" type="ORF">RRG08_017165</name>
</gene>
<proteinExistence type="predicted"/>
<dbReference type="EMBL" id="JAWDGP010000700">
    <property type="protein sequence ID" value="KAK3798250.1"/>
    <property type="molecule type" value="Genomic_DNA"/>
</dbReference>
<evidence type="ECO:0000313" key="1">
    <source>
        <dbReference type="EMBL" id="KAK3798250.1"/>
    </source>
</evidence>
<reference evidence="1" key="1">
    <citation type="journal article" date="2023" name="G3 (Bethesda)">
        <title>A reference genome for the long-term kleptoplast-retaining sea slug Elysia crispata morphotype clarki.</title>
        <authorList>
            <person name="Eastman K.E."/>
            <person name="Pendleton A.L."/>
            <person name="Shaikh M.A."/>
            <person name="Suttiyut T."/>
            <person name="Ogas R."/>
            <person name="Tomko P."/>
            <person name="Gavelis G."/>
            <person name="Widhalm J.R."/>
            <person name="Wisecaver J.H."/>
        </authorList>
    </citation>
    <scope>NUCLEOTIDE SEQUENCE</scope>
    <source>
        <strain evidence="1">ECLA1</strain>
    </source>
</reference>
<comment type="caution">
    <text evidence="1">The sequence shown here is derived from an EMBL/GenBank/DDBJ whole genome shotgun (WGS) entry which is preliminary data.</text>
</comment>
<dbReference type="AlphaFoldDB" id="A0AAE1B322"/>